<evidence type="ECO:0000256" key="11">
    <source>
        <dbReference type="ARBA" id="ARBA00023014"/>
    </source>
</evidence>
<dbReference type="InterPro" id="IPR040072">
    <property type="entry name" value="Methyltransferase_A"/>
</dbReference>
<gene>
    <name evidence="14" type="ORF">E5987_00335</name>
</gene>
<keyword evidence="4" id="KW-0004">4Fe-4S</keyword>
<evidence type="ECO:0000259" key="13">
    <source>
        <dbReference type="PROSITE" id="PS51918"/>
    </source>
</evidence>
<evidence type="ECO:0000256" key="5">
    <source>
        <dbReference type="ARBA" id="ARBA00022490"/>
    </source>
</evidence>
<keyword evidence="15" id="KW-1185">Reference proteome</keyword>
<comment type="subcellular location">
    <subcellularLocation>
        <location evidence="2">Cytoplasm</location>
    </subcellularLocation>
</comment>
<dbReference type="GO" id="GO:0051539">
    <property type="term" value="F:4 iron, 4 sulfur cluster binding"/>
    <property type="evidence" value="ECO:0007669"/>
    <property type="project" value="UniProtKB-KW"/>
</dbReference>
<evidence type="ECO:0000256" key="10">
    <source>
        <dbReference type="ARBA" id="ARBA00023004"/>
    </source>
</evidence>
<dbReference type="GO" id="GO:0008173">
    <property type="term" value="F:RNA methyltransferase activity"/>
    <property type="evidence" value="ECO:0007669"/>
    <property type="project" value="InterPro"/>
</dbReference>
<comment type="cofactor">
    <cofactor evidence="1">
        <name>[4Fe-4S] cluster</name>
        <dbReference type="ChEBI" id="CHEBI:49883"/>
    </cofactor>
</comment>
<dbReference type="InterPro" id="IPR007197">
    <property type="entry name" value="rSAM"/>
</dbReference>
<accession>A0A6L6YFR1</accession>
<keyword evidence="10" id="KW-0408">Iron</keyword>
<evidence type="ECO:0000256" key="4">
    <source>
        <dbReference type="ARBA" id="ARBA00022485"/>
    </source>
</evidence>
<keyword evidence="5" id="KW-0963">Cytoplasm</keyword>
<dbReference type="OrthoDB" id="9793973at2"/>
<evidence type="ECO:0000256" key="2">
    <source>
        <dbReference type="ARBA" id="ARBA00004496"/>
    </source>
</evidence>
<organism evidence="14 15">
    <name type="scientific">Parasutterella muris</name>
    <dbReference type="NCBI Taxonomy" id="2565572"/>
    <lineage>
        <taxon>Bacteria</taxon>
        <taxon>Pseudomonadati</taxon>
        <taxon>Pseudomonadota</taxon>
        <taxon>Betaproteobacteria</taxon>
        <taxon>Burkholderiales</taxon>
        <taxon>Sutterellaceae</taxon>
        <taxon>Parasutterella</taxon>
    </lineage>
</organism>
<sequence>MNFESVNNELAALGCKQSHIDAFWRNWYLGRPLTQAKFTFPKAAAEAAATLGTRLAQVLMPDSDDYLGANGARAVLRASDGQRIESVLLPRDGVCISTQVGCAVGCRFCMTGRSGLVRQLSDIEIAAQVVYAKSRQKISKVVFMGMGEPSHNRRNVLSALDHITRYAGIGYKELVISTVGDRRLFEELSHREIKPALAISLHSAFDEKRRMLLPNAADLTVKEILDFGKEYARLSKYPIQYQWTLIRDLNDGTDEIDQLASLWDGQFAVLNMIPVNKIDDSPYDRPDPDRIEALKAVCRSFHILLKFRDSAAQDVDGGCGQLRARAMREKQKAVRDGTAVIQIKDLK</sequence>
<evidence type="ECO:0000313" key="15">
    <source>
        <dbReference type="Proteomes" id="UP000472580"/>
    </source>
</evidence>
<keyword evidence="7" id="KW-0808">Transferase</keyword>
<keyword evidence="8" id="KW-0949">S-adenosyl-L-methionine</keyword>
<dbReference type="SUPFAM" id="SSF102114">
    <property type="entry name" value="Radical SAM enzymes"/>
    <property type="match status" value="1"/>
</dbReference>
<dbReference type="SFLD" id="SFLDS00029">
    <property type="entry name" value="Radical_SAM"/>
    <property type="match status" value="1"/>
</dbReference>
<dbReference type="PANTHER" id="PTHR30544">
    <property type="entry name" value="23S RRNA METHYLTRANSFERASE"/>
    <property type="match status" value="1"/>
</dbReference>
<reference evidence="14 15" key="1">
    <citation type="submission" date="2019-12" db="EMBL/GenBank/DDBJ databases">
        <title>Microbes associate with the intestines of laboratory mice.</title>
        <authorList>
            <person name="Navarre W."/>
            <person name="Wong E."/>
        </authorList>
    </citation>
    <scope>NUCLEOTIDE SEQUENCE [LARGE SCALE GENOMIC DNA]</scope>
    <source>
        <strain evidence="14 15">NM82_D38</strain>
    </source>
</reference>
<keyword evidence="9" id="KW-0479">Metal-binding</keyword>
<dbReference type="SFLD" id="SFLDF00275">
    <property type="entry name" value="adenosine_C2_methyltransferase"/>
    <property type="match status" value="1"/>
</dbReference>
<keyword evidence="12" id="KW-1015">Disulfide bond</keyword>
<dbReference type="InterPro" id="IPR058240">
    <property type="entry name" value="rSAM_sf"/>
</dbReference>
<feature type="domain" description="Radical SAM core" evidence="13">
    <location>
        <begin position="88"/>
        <end position="314"/>
    </location>
</feature>
<dbReference type="PROSITE" id="PS51918">
    <property type="entry name" value="RADICAL_SAM"/>
    <property type="match status" value="1"/>
</dbReference>
<dbReference type="Gene3D" id="3.20.20.70">
    <property type="entry name" value="Aldolase class I"/>
    <property type="match status" value="1"/>
</dbReference>
<dbReference type="AlphaFoldDB" id="A0A6L6YFR1"/>
<evidence type="ECO:0000256" key="6">
    <source>
        <dbReference type="ARBA" id="ARBA00022603"/>
    </source>
</evidence>
<proteinExistence type="inferred from homology"/>
<dbReference type="EMBL" id="WSRP01000001">
    <property type="protein sequence ID" value="MVX55659.1"/>
    <property type="molecule type" value="Genomic_DNA"/>
</dbReference>
<comment type="caution">
    <text evidence="14">The sequence shown here is derived from an EMBL/GenBank/DDBJ whole genome shotgun (WGS) entry which is preliminary data.</text>
</comment>
<dbReference type="SFLD" id="SFLDG01062">
    <property type="entry name" value="methyltransferase_(Class_A)"/>
    <property type="match status" value="1"/>
</dbReference>
<comment type="similarity">
    <text evidence="3">Belongs to the radical SAM superfamily. RlmN family.</text>
</comment>
<protein>
    <submittedName>
        <fullName evidence="14">Radical SAM protein</fullName>
    </submittedName>
</protein>
<dbReference type="InterPro" id="IPR004383">
    <property type="entry name" value="rRNA_lsu_MTrfase_RlmN/Cfr"/>
</dbReference>
<dbReference type="GO" id="GO:0046872">
    <property type="term" value="F:metal ion binding"/>
    <property type="evidence" value="ECO:0007669"/>
    <property type="project" value="UniProtKB-KW"/>
</dbReference>
<dbReference type="GO" id="GO:0005737">
    <property type="term" value="C:cytoplasm"/>
    <property type="evidence" value="ECO:0007669"/>
    <property type="project" value="UniProtKB-SubCell"/>
</dbReference>
<dbReference type="GO" id="GO:0070475">
    <property type="term" value="P:rRNA base methylation"/>
    <property type="evidence" value="ECO:0007669"/>
    <property type="project" value="TreeGrafter"/>
</dbReference>
<dbReference type="RefSeq" id="WP_160334096.1">
    <property type="nucleotide sequence ID" value="NZ_WSRP01000001.1"/>
</dbReference>
<evidence type="ECO:0000256" key="8">
    <source>
        <dbReference type="ARBA" id="ARBA00022691"/>
    </source>
</evidence>
<evidence type="ECO:0000256" key="3">
    <source>
        <dbReference type="ARBA" id="ARBA00007544"/>
    </source>
</evidence>
<dbReference type="GO" id="GO:0030488">
    <property type="term" value="P:tRNA methylation"/>
    <property type="evidence" value="ECO:0007669"/>
    <property type="project" value="TreeGrafter"/>
</dbReference>
<dbReference type="Proteomes" id="UP000472580">
    <property type="component" value="Unassembled WGS sequence"/>
</dbReference>
<name>A0A6L6YFR1_9BURK</name>
<dbReference type="InterPro" id="IPR013785">
    <property type="entry name" value="Aldolase_TIM"/>
</dbReference>
<evidence type="ECO:0000313" key="14">
    <source>
        <dbReference type="EMBL" id="MVX55659.1"/>
    </source>
</evidence>
<dbReference type="Pfam" id="PF04055">
    <property type="entry name" value="Radical_SAM"/>
    <property type="match status" value="1"/>
</dbReference>
<dbReference type="PANTHER" id="PTHR30544:SF5">
    <property type="entry name" value="RADICAL SAM CORE DOMAIN-CONTAINING PROTEIN"/>
    <property type="match status" value="1"/>
</dbReference>
<evidence type="ECO:0000256" key="1">
    <source>
        <dbReference type="ARBA" id="ARBA00001966"/>
    </source>
</evidence>
<keyword evidence="11" id="KW-0411">Iron-sulfur</keyword>
<evidence type="ECO:0000256" key="9">
    <source>
        <dbReference type="ARBA" id="ARBA00022723"/>
    </source>
</evidence>
<keyword evidence="6" id="KW-0489">Methyltransferase</keyword>
<evidence type="ECO:0000256" key="7">
    <source>
        <dbReference type="ARBA" id="ARBA00022679"/>
    </source>
</evidence>
<evidence type="ECO:0000256" key="12">
    <source>
        <dbReference type="ARBA" id="ARBA00023157"/>
    </source>
</evidence>